<dbReference type="InterPro" id="IPR002589">
    <property type="entry name" value="Macro_dom"/>
</dbReference>
<evidence type="ECO:0000313" key="2">
    <source>
        <dbReference type="EMBL" id="KYC57744.1"/>
    </source>
</evidence>
<feature type="domain" description="Macro" evidence="1">
    <location>
        <begin position="20"/>
        <end position="111"/>
    </location>
</feature>
<protein>
    <submittedName>
        <fullName evidence="2">Macro domain protein</fullName>
    </submittedName>
</protein>
<organism evidence="2">
    <name type="scientific">Candidatus Methanofastidiosum methylothiophilum</name>
    <dbReference type="NCBI Taxonomy" id="1705564"/>
    <lineage>
        <taxon>Archaea</taxon>
        <taxon>Methanobacteriati</taxon>
        <taxon>Methanobacteriota</taxon>
        <taxon>Stenosarchaea group</taxon>
        <taxon>Candidatus Methanofastidiosia</taxon>
        <taxon>Candidatus Methanofastidiosales</taxon>
        <taxon>Candidatus Methanofastidiosaceae</taxon>
        <taxon>Candidatus Methanofastidiosum</taxon>
    </lineage>
</organism>
<reference evidence="2" key="1">
    <citation type="journal article" date="2016" name="ISME J.">
        <title>Chasing the elusive Euryarchaeota class WSA2: genomes reveal a uniquely fastidious methyl-reducing methanogen.</title>
        <authorList>
            <person name="Nobu M.K."/>
            <person name="Narihiro T."/>
            <person name="Kuroda K."/>
            <person name="Mei R."/>
            <person name="Liu W.T."/>
        </authorList>
    </citation>
    <scope>NUCLEOTIDE SEQUENCE [LARGE SCALE GENOMIC DNA]</scope>
    <source>
        <strain evidence="2">ADurb1213_Bin02801</strain>
    </source>
</reference>
<dbReference type="InterPro" id="IPR043472">
    <property type="entry name" value="Macro_dom-like"/>
</dbReference>
<dbReference type="EMBL" id="LNJE01000010">
    <property type="protein sequence ID" value="KYC57744.1"/>
    <property type="molecule type" value="Genomic_DNA"/>
</dbReference>
<comment type="caution">
    <text evidence="2">The sequence shown here is derived from an EMBL/GenBank/DDBJ whole genome shotgun (WGS) entry which is preliminary data.</text>
</comment>
<gene>
    <name evidence="2" type="ORF">APG09_00989</name>
</gene>
<proteinExistence type="predicted"/>
<dbReference type="AlphaFoldDB" id="A0A150JLI7"/>
<dbReference type="SUPFAM" id="SSF52949">
    <property type="entry name" value="Macro domain-like"/>
    <property type="match status" value="1"/>
</dbReference>
<dbReference type="Gene3D" id="3.40.220.10">
    <property type="entry name" value="Leucine Aminopeptidase, subunit E, domain 1"/>
    <property type="match status" value="1"/>
</dbReference>
<sequence length="142" mass="16496">MSCQIIKDKKILDTECQVIVNPVNCEGIIETQLHQDLNKIYPELEEIYKQKCEEGFITMGSIHLYKNILFFPIKETQREPTKLENLEKALKCFMRTYEALEIKSIAFPNLTHKISKELIALIPSLMLTSLNPCKALTFIYLE</sequence>
<dbReference type="Pfam" id="PF01661">
    <property type="entry name" value="Macro"/>
    <property type="match status" value="1"/>
</dbReference>
<evidence type="ECO:0000259" key="1">
    <source>
        <dbReference type="Pfam" id="PF01661"/>
    </source>
</evidence>
<name>A0A150JLI7_9EURY</name>
<accession>A0A150JLI7</accession>